<evidence type="ECO:0000256" key="1">
    <source>
        <dbReference type="ARBA" id="ARBA00005179"/>
    </source>
</evidence>
<keyword evidence="3 8" id="KW-0349">Heme</keyword>
<dbReference type="GO" id="GO:0004497">
    <property type="term" value="F:monooxygenase activity"/>
    <property type="evidence" value="ECO:0007669"/>
    <property type="project" value="UniProtKB-KW"/>
</dbReference>
<dbReference type="PROSITE" id="PS00086">
    <property type="entry name" value="CYTOCHROME_P450"/>
    <property type="match status" value="1"/>
</dbReference>
<keyword evidence="7 9" id="KW-0503">Monooxygenase</keyword>
<proteinExistence type="inferred from homology"/>
<dbReference type="SUPFAM" id="SSF48264">
    <property type="entry name" value="Cytochrome P450"/>
    <property type="match status" value="1"/>
</dbReference>
<dbReference type="PRINTS" id="PR00463">
    <property type="entry name" value="EP450I"/>
</dbReference>
<accession>A0A1X6N1D7</accession>
<dbReference type="AlphaFoldDB" id="A0A1X6N1D7"/>
<reference evidence="11 12" key="1">
    <citation type="submission" date="2017-04" db="EMBL/GenBank/DDBJ databases">
        <title>Genome Sequence of the Model Brown-Rot Fungus Postia placenta SB12.</title>
        <authorList>
            <consortium name="DOE Joint Genome Institute"/>
            <person name="Gaskell J."/>
            <person name="Kersten P."/>
            <person name="Larrondo L.F."/>
            <person name="Canessa P."/>
            <person name="Martinez D."/>
            <person name="Hibbett D."/>
            <person name="Schmoll M."/>
            <person name="Kubicek C.P."/>
            <person name="Martinez A.T."/>
            <person name="Yadav J."/>
            <person name="Master E."/>
            <person name="Magnuson J.K."/>
            <person name="James T."/>
            <person name="Yaver D."/>
            <person name="Berka R."/>
            <person name="Labutti K."/>
            <person name="Lipzen A."/>
            <person name="Aerts A."/>
            <person name="Barry K."/>
            <person name="Henrissat B."/>
            <person name="Blanchette R."/>
            <person name="Grigoriev I."/>
            <person name="Cullen D."/>
        </authorList>
    </citation>
    <scope>NUCLEOTIDE SEQUENCE [LARGE SCALE GENOMIC DNA]</scope>
    <source>
        <strain evidence="11 12">MAD-698-R-SB12</strain>
    </source>
</reference>
<name>A0A1X6N1D7_9APHY</name>
<dbReference type="PANTHER" id="PTHR24291">
    <property type="entry name" value="CYTOCHROME P450 FAMILY 4"/>
    <property type="match status" value="1"/>
</dbReference>
<sequence length="534" mass="60708">MVELTPSAALGAVFAIFIVSRILKYLDGLKRVNHWPGIRCLFIPFTLFGAVIPTTSWNPGVMLTWKKRFELYQQHGRDTISLVPYLDGRAEFYTANLDVIRQVVAGGVKSAWVKPEDGGTVVKEWGMNLFTTEREVWQRHRRIIGPAFNNSMYALVWEKAIGIYQHMSDHEGWSATNKLKLNPVQKYTSKFAFLVVAICGFGMDISWPDMSADSEDPTAYMSIPEALRVNTTPSISKLLPRWCHKLPIQFMRKLTLAQNILAKYMQAQVDERREQVQTQIAMNEEGERDIFSLLVRATETNIMSTQNNKLTLTTSELIGNVFLLLFAGHETTAHTLAATFALLAAHPDIQEEIYAHIIDVVGPDRIPVLEDYHKLDKVLCAFYEAARMFPAVYVMLREATEDTKLVVPTSFGDETTTLAIPKGTRVIVDTIGLQYNPRYYPEPEKFIPSRWYGEDKADSITAFSIGPRNCIGRRFATTEAVAFLTMWLRDWKVEPLLDDGETVDQWCKRVLDARLFLTLGVKDAPIQLTRRRGE</sequence>
<evidence type="ECO:0000313" key="12">
    <source>
        <dbReference type="Proteomes" id="UP000194127"/>
    </source>
</evidence>
<dbReference type="InterPro" id="IPR017972">
    <property type="entry name" value="Cyt_P450_CS"/>
</dbReference>
<evidence type="ECO:0000256" key="7">
    <source>
        <dbReference type="ARBA" id="ARBA00023033"/>
    </source>
</evidence>
<feature type="binding site" description="axial binding residue" evidence="8">
    <location>
        <position position="470"/>
    </location>
    <ligand>
        <name>heme</name>
        <dbReference type="ChEBI" id="CHEBI:30413"/>
    </ligand>
    <ligandPart>
        <name>Fe</name>
        <dbReference type="ChEBI" id="CHEBI:18248"/>
    </ligandPart>
</feature>
<keyword evidence="12" id="KW-1185">Reference proteome</keyword>
<keyword evidence="10" id="KW-0472">Membrane</keyword>
<dbReference type="PRINTS" id="PR00385">
    <property type="entry name" value="P450"/>
</dbReference>
<dbReference type="Pfam" id="PF00067">
    <property type="entry name" value="p450"/>
    <property type="match status" value="1"/>
</dbReference>
<evidence type="ECO:0000256" key="6">
    <source>
        <dbReference type="ARBA" id="ARBA00023004"/>
    </source>
</evidence>
<dbReference type="Gene3D" id="1.10.630.10">
    <property type="entry name" value="Cytochrome P450"/>
    <property type="match status" value="1"/>
</dbReference>
<comment type="similarity">
    <text evidence="2 9">Belongs to the cytochrome P450 family.</text>
</comment>
<dbReference type="OrthoDB" id="1470350at2759"/>
<dbReference type="InterPro" id="IPR050196">
    <property type="entry name" value="Cytochrome_P450_Monoox"/>
</dbReference>
<feature type="transmembrane region" description="Helical" evidence="10">
    <location>
        <begin position="38"/>
        <end position="57"/>
    </location>
</feature>
<dbReference type="GeneID" id="36333780"/>
<organism evidence="11 12">
    <name type="scientific">Postia placenta MAD-698-R-SB12</name>
    <dbReference type="NCBI Taxonomy" id="670580"/>
    <lineage>
        <taxon>Eukaryota</taxon>
        <taxon>Fungi</taxon>
        <taxon>Dikarya</taxon>
        <taxon>Basidiomycota</taxon>
        <taxon>Agaricomycotina</taxon>
        <taxon>Agaricomycetes</taxon>
        <taxon>Polyporales</taxon>
        <taxon>Adustoporiaceae</taxon>
        <taxon>Rhodonia</taxon>
    </lineage>
</organism>
<keyword evidence="4 8" id="KW-0479">Metal-binding</keyword>
<dbReference type="InterPro" id="IPR002401">
    <property type="entry name" value="Cyt_P450_E_grp-I"/>
</dbReference>
<evidence type="ECO:0000256" key="5">
    <source>
        <dbReference type="ARBA" id="ARBA00023002"/>
    </source>
</evidence>
<dbReference type="InterPro" id="IPR001128">
    <property type="entry name" value="Cyt_P450"/>
</dbReference>
<evidence type="ECO:0000313" key="11">
    <source>
        <dbReference type="EMBL" id="OSX62276.1"/>
    </source>
</evidence>
<keyword evidence="10" id="KW-1133">Transmembrane helix</keyword>
<dbReference type="EMBL" id="KZ110597">
    <property type="protein sequence ID" value="OSX62276.1"/>
    <property type="molecule type" value="Genomic_DNA"/>
</dbReference>
<evidence type="ECO:0000256" key="3">
    <source>
        <dbReference type="ARBA" id="ARBA00022617"/>
    </source>
</evidence>
<evidence type="ECO:0000256" key="10">
    <source>
        <dbReference type="SAM" id="Phobius"/>
    </source>
</evidence>
<protein>
    <recommendedName>
        <fullName evidence="13">Cytochrome P450</fullName>
    </recommendedName>
</protein>
<comment type="pathway">
    <text evidence="1">Secondary metabolite biosynthesis.</text>
</comment>
<feature type="transmembrane region" description="Helical" evidence="10">
    <location>
        <begin position="6"/>
        <end position="26"/>
    </location>
</feature>
<evidence type="ECO:0000256" key="4">
    <source>
        <dbReference type="ARBA" id="ARBA00022723"/>
    </source>
</evidence>
<dbReference type="InterPro" id="IPR036396">
    <property type="entry name" value="Cyt_P450_sf"/>
</dbReference>
<keyword evidence="6 8" id="KW-0408">Iron</keyword>
<dbReference type="GO" id="GO:0005506">
    <property type="term" value="F:iron ion binding"/>
    <property type="evidence" value="ECO:0007669"/>
    <property type="project" value="InterPro"/>
</dbReference>
<evidence type="ECO:0000256" key="8">
    <source>
        <dbReference type="PIRSR" id="PIRSR602401-1"/>
    </source>
</evidence>
<evidence type="ECO:0008006" key="13">
    <source>
        <dbReference type="Google" id="ProtNLM"/>
    </source>
</evidence>
<gene>
    <name evidence="11" type="ORF">POSPLADRAFT_1181403</name>
</gene>
<evidence type="ECO:0000256" key="9">
    <source>
        <dbReference type="RuleBase" id="RU000461"/>
    </source>
</evidence>
<keyword evidence="10" id="KW-0812">Transmembrane</keyword>
<comment type="cofactor">
    <cofactor evidence="8">
        <name>heme</name>
        <dbReference type="ChEBI" id="CHEBI:30413"/>
    </cofactor>
</comment>
<evidence type="ECO:0000256" key="2">
    <source>
        <dbReference type="ARBA" id="ARBA00010617"/>
    </source>
</evidence>
<keyword evidence="5 9" id="KW-0560">Oxidoreductase</keyword>
<dbReference type="RefSeq" id="XP_024339070.1">
    <property type="nucleotide sequence ID" value="XM_024488831.1"/>
</dbReference>
<dbReference type="GO" id="GO:0020037">
    <property type="term" value="F:heme binding"/>
    <property type="evidence" value="ECO:0007669"/>
    <property type="project" value="InterPro"/>
</dbReference>
<dbReference type="GO" id="GO:0016705">
    <property type="term" value="F:oxidoreductase activity, acting on paired donors, with incorporation or reduction of molecular oxygen"/>
    <property type="evidence" value="ECO:0007669"/>
    <property type="project" value="InterPro"/>
</dbReference>
<dbReference type="Proteomes" id="UP000194127">
    <property type="component" value="Unassembled WGS sequence"/>
</dbReference>
<dbReference type="STRING" id="670580.A0A1X6N1D7"/>
<dbReference type="PANTHER" id="PTHR24291:SF50">
    <property type="entry name" value="BIFUNCTIONAL ALBAFLAVENONE MONOOXYGENASE_TERPENE SYNTHASE"/>
    <property type="match status" value="1"/>
</dbReference>